<evidence type="ECO:0000259" key="11">
    <source>
        <dbReference type="PROSITE" id="PS51007"/>
    </source>
</evidence>
<dbReference type="SUPFAM" id="SSF46626">
    <property type="entry name" value="Cytochrome c"/>
    <property type="match status" value="2"/>
</dbReference>
<evidence type="ECO:0000256" key="10">
    <source>
        <dbReference type="SAM" id="SignalP"/>
    </source>
</evidence>
<dbReference type="PIRSF" id="PIRSF000005">
    <property type="entry name" value="Cytochrome_c4"/>
    <property type="match status" value="1"/>
</dbReference>
<name>A0Y9B0_9GAMM</name>
<feature type="binding site" description="axial binding residue" evidence="9">
    <location>
        <position position="40"/>
    </location>
    <ligand>
        <name>heme c</name>
        <dbReference type="ChEBI" id="CHEBI:61717"/>
        <label>1</label>
    </ligand>
    <ligandPart>
        <name>Fe</name>
        <dbReference type="ChEBI" id="CHEBI:18248"/>
    </ligandPart>
</feature>
<proteinExistence type="predicted"/>
<keyword evidence="3 8" id="KW-0349">Heme</keyword>
<feature type="binding site" description="covalent" evidence="8">
    <location>
        <position position="36"/>
    </location>
    <ligand>
        <name>heme c</name>
        <dbReference type="ChEBI" id="CHEBI:61717"/>
        <label>1</label>
    </ligand>
</feature>
<evidence type="ECO:0000256" key="4">
    <source>
        <dbReference type="ARBA" id="ARBA00022723"/>
    </source>
</evidence>
<evidence type="ECO:0000313" key="13">
    <source>
        <dbReference type="Proteomes" id="UP000004931"/>
    </source>
</evidence>
<evidence type="ECO:0000256" key="6">
    <source>
        <dbReference type="ARBA" id="ARBA00022982"/>
    </source>
</evidence>
<keyword evidence="13" id="KW-1185">Reference proteome</keyword>
<sequence length="221" mass="22824">MKKLFVCFLAVAGFAGLVHAGPNGDASAGKSKVATCVACHGEGGNSVVSTFPKLAGQNERYLLKQMKDVQCGALSKAEQKSQRCNGRSILTMTGQLDRFDDADLADIAAYYAAQPASGGQANADLAAKGEEIYRAGIRAKGVAACTACHSPTGSGNGPAGYPLLGGQHADYVAAQLKAFRAAADGLEGRSNDGETKIMRDNAYRMSDSEIAAVASYISGLH</sequence>
<feature type="binding site" description="covalent" evidence="8">
    <location>
        <position position="148"/>
    </location>
    <ligand>
        <name>heme c</name>
        <dbReference type="ChEBI" id="CHEBI:61717"/>
        <label>2</label>
    </ligand>
</feature>
<dbReference type="InterPro" id="IPR024167">
    <property type="entry name" value="Cytochrome_c4-like"/>
</dbReference>
<keyword evidence="4 9" id="KW-0479">Metal-binding</keyword>
<comment type="subcellular location">
    <subcellularLocation>
        <location evidence="1">Periplasm</location>
    </subcellularLocation>
</comment>
<evidence type="ECO:0000256" key="2">
    <source>
        <dbReference type="ARBA" id="ARBA00022448"/>
    </source>
</evidence>
<feature type="binding site" description="axial binding residue" evidence="9">
    <location>
        <position position="149"/>
    </location>
    <ligand>
        <name>heme c</name>
        <dbReference type="ChEBI" id="CHEBI:61717"/>
        <label>2</label>
    </ligand>
    <ligandPart>
        <name>Fe</name>
        <dbReference type="ChEBI" id="CHEBI:18248"/>
    </ligandPart>
</feature>
<reference evidence="12 13" key="1">
    <citation type="journal article" date="2010" name="J. Bacteriol.">
        <title>Genome sequence of the oligotrophic marine Gammaproteobacterium HTCC2143, isolated from the Oregon Coast.</title>
        <authorList>
            <person name="Oh H.M."/>
            <person name="Kang I."/>
            <person name="Ferriera S."/>
            <person name="Giovannoni S.J."/>
            <person name="Cho J.C."/>
        </authorList>
    </citation>
    <scope>NUCLEOTIDE SEQUENCE [LARGE SCALE GENOMIC DNA]</scope>
    <source>
        <strain evidence="12 13">HTCC2143</strain>
    </source>
</reference>
<dbReference type="InterPro" id="IPR009056">
    <property type="entry name" value="Cyt_c-like_dom"/>
</dbReference>
<dbReference type="AlphaFoldDB" id="A0Y9B0"/>
<dbReference type="GO" id="GO:0042597">
    <property type="term" value="C:periplasmic space"/>
    <property type="evidence" value="ECO:0007669"/>
    <property type="project" value="UniProtKB-SubCell"/>
</dbReference>
<dbReference type="eggNOG" id="COG2863">
    <property type="taxonomic scope" value="Bacteria"/>
</dbReference>
<evidence type="ECO:0000256" key="3">
    <source>
        <dbReference type="ARBA" id="ARBA00022617"/>
    </source>
</evidence>
<evidence type="ECO:0000256" key="1">
    <source>
        <dbReference type="ARBA" id="ARBA00004418"/>
    </source>
</evidence>
<dbReference type="GO" id="GO:0020037">
    <property type="term" value="F:heme binding"/>
    <property type="evidence" value="ECO:0007669"/>
    <property type="project" value="InterPro"/>
</dbReference>
<organism evidence="12 13">
    <name type="scientific">marine gamma proteobacterium HTCC2143</name>
    <dbReference type="NCBI Taxonomy" id="247633"/>
    <lineage>
        <taxon>Bacteria</taxon>
        <taxon>Pseudomonadati</taxon>
        <taxon>Pseudomonadota</taxon>
        <taxon>Gammaproteobacteria</taxon>
        <taxon>Cellvibrionales</taxon>
        <taxon>Spongiibacteraceae</taxon>
        <taxon>BD1-7 clade</taxon>
    </lineage>
</organism>
<dbReference type="PANTHER" id="PTHR33751">
    <property type="entry name" value="CBB3-TYPE CYTOCHROME C OXIDASE SUBUNIT FIXP"/>
    <property type="match status" value="1"/>
</dbReference>
<dbReference type="STRING" id="247633.GP2143_15701"/>
<evidence type="ECO:0000256" key="5">
    <source>
        <dbReference type="ARBA" id="ARBA00022764"/>
    </source>
</evidence>
<dbReference type="PANTHER" id="PTHR33751:SF9">
    <property type="entry name" value="CYTOCHROME C4"/>
    <property type="match status" value="1"/>
</dbReference>
<accession>A0Y9B0</accession>
<evidence type="ECO:0000256" key="7">
    <source>
        <dbReference type="ARBA" id="ARBA00023004"/>
    </source>
</evidence>
<dbReference type="OrthoDB" id="9773456at2"/>
<feature type="domain" description="Cytochrome c" evidence="11">
    <location>
        <begin position="24"/>
        <end position="115"/>
    </location>
</feature>
<protein>
    <submittedName>
        <fullName evidence="12">Cytochrome c553</fullName>
    </submittedName>
</protein>
<dbReference type="GO" id="GO:0005506">
    <property type="term" value="F:iron ion binding"/>
    <property type="evidence" value="ECO:0007669"/>
    <property type="project" value="InterPro"/>
</dbReference>
<feature type="binding site" description="covalent" evidence="8">
    <location>
        <position position="39"/>
    </location>
    <ligand>
        <name>heme c</name>
        <dbReference type="ChEBI" id="CHEBI:61717"/>
        <label>1</label>
    </ligand>
</feature>
<dbReference type="Proteomes" id="UP000004931">
    <property type="component" value="Unassembled WGS sequence"/>
</dbReference>
<dbReference type="PROSITE" id="PS51007">
    <property type="entry name" value="CYTC"/>
    <property type="match status" value="2"/>
</dbReference>
<feature type="binding site" description="axial binding residue" evidence="9">
    <location>
        <position position="198"/>
    </location>
    <ligand>
        <name>heme c</name>
        <dbReference type="ChEBI" id="CHEBI:61717"/>
        <label>2</label>
    </ligand>
    <ligandPart>
        <name>Fe</name>
        <dbReference type="ChEBI" id="CHEBI:18248"/>
    </ligandPart>
</feature>
<evidence type="ECO:0000313" key="12">
    <source>
        <dbReference type="EMBL" id="EAW32714.1"/>
    </source>
</evidence>
<dbReference type="GO" id="GO:0009055">
    <property type="term" value="F:electron transfer activity"/>
    <property type="evidence" value="ECO:0007669"/>
    <property type="project" value="InterPro"/>
</dbReference>
<evidence type="ECO:0000256" key="8">
    <source>
        <dbReference type="PIRSR" id="PIRSR000005-1"/>
    </source>
</evidence>
<dbReference type="EMBL" id="AAVT01000001">
    <property type="protein sequence ID" value="EAW32714.1"/>
    <property type="molecule type" value="Genomic_DNA"/>
</dbReference>
<feature type="chain" id="PRO_5002630618" evidence="10">
    <location>
        <begin position="21"/>
        <end position="221"/>
    </location>
</feature>
<keyword evidence="2" id="KW-0813">Transport</keyword>
<dbReference type="InterPro" id="IPR050597">
    <property type="entry name" value="Cytochrome_c_Oxidase_Subunit"/>
</dbReference>
<keyword evidence="6" id="KW-0249">Electron transport</keyword>
<feature type="signal peptide" evidence="10">
    <location>
        <begin position="1"/>
        <end position="20"/>
    </location>
</feature>
<dbReference type="InterPro" id="IPR036909">
    <property type="entry name" value="Cyt_c-like_dom_sf"/>
</dbReference>
<keyword evidence="7 9" id="KW-0408">Iron</keyword>
<feature type="binding site" description="axial binding residue" evidence="9">
    <location>
        <position position="92"/>
    </location>
    <ligand>
        <name>heme c</name>
        <dbReference type="ChEBI" id="CHEBI:61717"/>
        <label>1</label>
    </ligand>
    <ligandPart>
        <name>Fe</name>
        <dbReference type="ChEBI" id="CHEBI:18248"/>
    </ligandPart>
</feature>
<feature type="binding site" description="covalent" evidence="8">
    <location>
        <position position="145"/>
    </location>
    <ligand>
        <name>heme c</name>
        <dbReference type="ChEBI" id="CHEBI:61717"/>
        <label>2</label>
    </ligand>
</feature>
<comment type="PTM">
    <text evidence="8">Binds 2 heme c groups covalently per subunit.</text>
</comment>
<evidence type="ECO:0000256" key="9">
    <source>
        <dbReference type="PIRSR" id="PIRSR000005-2"/>
    </source>
</evidence>
<feature type="domain" description="Cytochrome c" evidence="11">
    <location>
        <begin position="124"/>
        <end position="221"/>
    </location>
</feature>
<keyword evidence="10" id="KW-0732">Signal</keyword>
<dbReference type="Pfam" id="PF00034">
    <property type="entry name" value="Cytochrom_C"/>
    <property type="match status" value="2"/>
</dbReference>
<comment type="caution">
    <text evidence="12">The sequence shown here is derived from an EMBL/GenBank/DDBJ whole genome shotgun (WGS) entry which is preliminary data.</text>
</comment>
<gene>
    <name evidence="12" type="ORF">GP2143_15701</name>
</gene>
<keyword evidence="5" id="KW-0574">Periplasm</keyword>
<dbReference type="Gene3D" id="1.10.760.10">
    <property type="entry name" value="Cytochrome c-like domain"/>
    <property type="match status" value="2"/>
</dbReference>